<protein>
    <recommendedName>
        <fullName evidence="3">Transposase</fullName>
    </recommendedName>
</protein>
<dbReference type="EMBL" id="UFXP01000001">
    <property type="protein sequence ID" value="STC77429.1"/>
    <property type="molecule type" value="Genomic_DNA"/>
</dbReference>
<evidence type="ECO:0000313" key="1">
    <source>
        <dbReference type="EMBL" id="STC77429.1"/>
    </source>
</evidence>
<name>A0A376CXU1_9CORY</name>
<dbReference type="AlphaFoldDB" id="A0A376CXU1"/>
<evidence type="ECO:0000313" key="2">
    <source>
        <dbReference type="Proteomes" id="UP000254287"/>
    </source>
</evidence>
<dbReference type="Proteomes" id="UP000254287">
    <property type="component" value="Unassembled WGS sequence"/>
</dbReference>
<organism evidence="1 2">
    <name type="scientific">Corynebacterium minutissimum</name>
    <dbReference type="NCBI Taxonomy" id="38301"/>
    <lineage>
        <taxon>Bacteria</taxon>
        <taxon>Bacillati</taxon>
        <taxon>Actinomycetota</taxon>
        <taxon>Actinomycetes</taxon>
        <taxon>Mycobacteriales</taxon>
        <taxon>Corynebacteriaceae</taxon>
        <taxon>Corynebacterium</taxon>
    </lineage>
</organism>
<gene>
    <name evidence="1" type="ORF">NCTC10289_01258</name>
</gene>
<reference evidence="1 2" key="1">
    <citation type="submission" date="2018-06" db="EMBL/GenBank/DDBJ databases">
        <authorList>
            <consortium name="Pathogen Informatics"/>
            <person name="Doyle S."/>
        </authorList>
    </citation>
    <scope>NUCLEOTIDE SEQUENCE [LARGE SCALE GENOMIC DNA]</scope>
    <source>
        <strain evidence="1 2">NCTC10289</strain>
    </source>
</reference>
<accession>A0A376CXU1</accession>
<proteinExistence type="predicted"/>
<evidence type="ECO:0008006" key="3">
    <source>
        <dbReference type="Google" id="ProtNLM"/>
    </source>
</evidence>
<sequence>MTCPLPLKRPKWPDVANEYRHFRACGMSECGALARLGVVYGVDSETVRKYVFRQMRREMNRAQNN</sequence>